<dbReference type="AlphaFoldDB" id="A0A8H6SLW5"/>
<feature type="signal peptide" evidence="1">
    <location>
        <begin position="1"/>
        <end position="25"/>
    </location>
</feature>
<dbReference type="OrthoDB" id="9998495at2759"/>
<feature type="chain" id="PRO_5034671634" evidence="1">
    <location>
        <begin position="26"/>
        <end position="231"/>
    </location>
</feature>
<name>A0A8H6SLW5_9AGAR</name>
<evidence type="ECO:0000313" key="3">
    <source>
        <dbReference type="Proteomes" id="UP000636479"/>
    </source>
</evidence>
<evidence type="ECO:0000313" key="2">
    <source>
        <dbReference type="EMBL" id="KAF7302023.1"/>
    </source>
</evidence>
<reference evidence="2" key="1">
    <citation type="submission" date="2020-05" db="EMBL/GenBank/DDBJ databases">
        <title>Mycena genomes resolve the evolution of fungal bioluminescence.</title>
        <authorList>
            <person name="Tsai I.J."/>
        </authorList>
    </citation>
    <scope>NUCLEOTIDE SEQUENCE</scope>
    <source>
        <strain evidence="2">171206Taipei</strain>
    </source>
</reference>
<proteinExistence type="predicted"/>
<dbReference type="GeneID" id="59346895"/>
<dbReference type="PANTHER" id="PTHR34846:SF11">
    <property type="entry name" value="4-CARBOXYMUCONOLACTONE DECARBOXYLASE FAMILY PROTEIN (AFU_ORTHOLOGUE AFUA_6G11590)"/>
    <property type="match status" value="1"/>
</dbReference>
<organism evidence="2 3">
    <name type="scientific">Mycena indigotica</name>
    <dbReference type="NCBI Taxonomy" id="2126181"/>
    <lineage>
        <taxon>Eukaryota</taxon>
        <taxon>Fungi</taxon>
        <taxon>Dikarya</taxon>
        <taxon>Basidiomycota</taxon>
        <taxon>Agaricomycotina</taxon>
        <taxon>Agaricomycetes</taxon>
        <taxon>Agaricomycetidae</taxon>
        <taxon>Agaricales</taxon>
        <taxon>Marasmiineae</taxon>
        <taxon>Mycenaceae</taxon>
        <taxon>Mycena</taxon>
    </lineage>
</organism>
<sequence length="231" mass="25603">MARLNNIATLFLVTVIAFLFKVAQATSIHFDNLNELQRRDSFDPARIPYVLPPPGESAIADALRKRRPNNTLLALDGVLLNSPVLADVWNDFFTVIRDNNTIPGNMRELILLRTAVLTRTAYIWIQHESVGRSEGLSTDQLRVIRFAPENFLTGTERKVLGNELAAAFELADAIATTIYVPTAVYHNLAKYLSAQQMLEAVAVAGSYALVSRLLIALDVDGKMLMEVPIPK</sequence>
<dbReference type="PANTHER" id="PTHR34846">
    <property type="entry name" value="4-CARBOXYMUCONOLACTONE DECARBOXYLASE FAMILY PROTEIN (AFU_ORTHOLOGUE AFUA_6G11590)"/>
    <property type="match status" value="1"/>
</dbReference>
<keyword evidence="1" id="KW-0732">Signal</keyword>
<dbReference type="SUPFAM" id="SSF69118">
    <property type="entry name" value="AhpD-like"/>
    <property type="match status" value="1"/>
</dbReference>
<gene>
    <name evidence="2" type="ORF">MIND_00768700</name>
</gene>
<dbReference type="Gene3D" id="1.20.1290.10">
    <property type="entry name" value="AhpD-like"/>
    <property type="match status" value="1"/>
</dbReference>
<dbReference type="RefSeq" id="XP_037220023.1">
    <property type="nucleotide sequence ID" value="XM_037364379.1"/>
</dbReference>
<accession>A0A8H6SLW5</accession>
<comment type="caution">
    <text evidence="2">The sequence shown here is derived from an EMBL/GenBank/DDBJ whole genome shotgun (WGS) entry which is preliminary data.</text>
</comment>
<keyword evidence="3" id="KW-1185">Reference proteome</keyword>
<protein>
    <submittedName>
        <fullName evidence="2">4-carboxymuconolactone decarboxylase</fullName>
    </submittedName>
</protein>
<dbReference type="EMBL" id="JACAZF010000006">
    <property type="protein sequence ID" value="KAF7302023.1"/>
    <property type="molecule type" value="Genomic_DNA"/>
</dbReference>
<evidence type="ECO:0000256" key="1">
    <source>
        <dbReference type="SAM" id="SignalP"/>
    </source>
</evidence>
<dbReference type="Proteomes" id="UP000636479">
    <property type="component" value="Unassembled WGS sequence"/>
</dbReference>
<dbReference type="InterPro" id="IPR029032">
    <property type="entry name" value="AhpD-like"/>
</dbReference>